<dbReference type="Gene3D" id="2.40.160.210">
    <property type="entry name" value="Acyl-CoA thioesterase, double hotdog domain"/>
    <property type="match status" value="1"/>
</dbReference>
<reference evidence="3" key="1">
    <citation type="submission" date="2021-02" db="EMBL/GenBank/DDBJ databases">
        <title>PHA producing bacteria isolated from coastal sediment in Guangdong, Shenzhen.</title>
        <authorList>
            <person name="Zheng W."/>
            <person name="Yu S."/>
            <person name="Huang Y."/>
        </authorList>
    </citation>
    <scope>NUCLEOTIDE SEQUENCE</scope>
    <source>
        <strain evidence="3">TN14-10</strain>
    </source>
</reference>
<accession>A0A939IL55</accession>
<dbReference type="InterPro" id="IPR042171">
    <property type="entry name" value="Acyl-CoA_hotdog"/>
</dbReference>
<dbReference type="PANTHER" id="PTHR38110">
    <property type="entry name" value="CHROMOSOME 23, WHOLE GENOME SHOTGUN SEQUENCE"/>
    <property type="match status" value="1"/>
</dbReference>
<name>A0A939IL55_9GAMM</name>
<feature type="domain" description="Acyl-CoA thioesterase-like N-terminal HotDog" evidence="1">
    <location>
        <begin position="25"/>
        <end position="102"/>
    </location>
</feature>
<proteinExistence type="predicted"/>
<organism evidence="3 4">
    <name type="scientific">Parahaliea mediterranea</name>
    <dbReference type="NCBI Taxonomy" id="651086"/>
    <lineage>
        <taxon>Bacteria</taxon>
        <taxon>Pseudomonadati</taxon>
        <taxon>Pseudomonadota</taxon>
        <taxon>Gammaproteobacteria</taxon>
        <taxon>Cellvibrionales</taxon>
        <taxon>Halieaceae</taxon>
        <taxon>Parahaliea</taxon>
    </lineage>
</organism>
<gene>
    <name evidence="3" type="ORF">JYP50_03375</name>
</gene>
<protein>
    <submittedName>
        <fullName evidence="3">Thioesterase family protein</fullName>
    </submittedName>
</protein>
<evidence type="ECO:0000259" key="2">
    <source>
        <dbReference type="Pfam" id="PF20789"/>
    </source>
</evidence>
<dbReference type="AlphaFoldDB" id="A0A939IL55"/>
<evidence type="ECO:0000313" key="4">
    <source>
        <dbReference type="Proteomes" id="UP000664303"/>
    </source>
</evidence>
<dbReference type="InterPro" id="IPR029069">
    <property type="entry name" value="HotDog_dom_sf"/>
</dbReference>
<dbReference type="Pfam" id="PF13622">
    <property type="entry name" value="4HBT_3"/>
    <property type="match status" value="1"/>
</dbReference>
<dbReference type="InterPro" id="IPR049450">
    <property type="entry name" value="ACOT8-like_C"/>
</dbReference>
<dbReference type="Proteomes" id="UP000664303">
    <property type="component" value="Unassembled WGS sequence"/>
</dbReference>
<comment type="caution">
    <text evidence="3">The sequence shown here is derived from an EMBL/GenBank/DDBJ whole genome shotgun (WGS) entry which is preliminary data.</text>
</comment>
<keyword evidence="4" id="KW-1185">Reference proteome</keyword>
<evidence type="ECO:0000259" key="1">
    <source>
        <dbReference type="Pfam" id="PF13622"/>
    </source>
</evidence>
<dbReference type="PANTHER" id="PTHR38110:SF1">
    <property type="entry name" value="THIOESTERASE DOMAIN-CONTAINING PROTEIN"/>
    <property type="match status" value="1"/>
</dbReference>
<evidence type="ECO:0000313" key="3">
    <source>
        <dbReference type="EMBL" id="MBN7795617.1"/>
    </source>
</evidence>
<dbReference type="Pfam" id="PF20789">
    <property type="entry name" value="4HBT_3C"/>
    <property type="match status" value="1"/>
</dbReference>
<dbReference type="EMBL" id="JAFKCZ010000002">
    <property type="protein sequence ID" value="MBN7795617.1"/>
    <property type="molecule type" value="Genomic_DNA"/>
</dbReference>
<feature type="domain" description="Acyl-CoA thioesterase-like C-terminal" evidence="2">
    <location>
        <begin position="124"/>
        <end position="255"/>
    </location>
</feature>
<dbReference type="InterPro" id="IPR049449">
    <property type="entry name" value="TesB_ACOT8-like_N"/>
</dbReference>
<dbReference type="InterPro" id="IPR052389">
    <property type="entry name" value="Sec_Metab_Biosynth-Assoc"/>
</dbReference>
<sequence>MGQFERETAVEKVGANRWRGELCRGWRIGAVPNGGYVLAVVGRALAEALPHPDPLTVNAFYLAPTALGPVDCDVELLREGGNTSQASARLYQEGELKVLVTAAYTDLDRLEGPSWSAQPRPEYPAWEDCHGGNSKLEFAQRVAVRLCHGAGVFAGGQPSGGGEFRGWVAHGDGADPDPLSLLMFADAFPPPAFDVVGLVGWVPTVELTVQVRAKPAPGPLQARLFSRHLSRGVVEEDGEYWDSQGTLVAISRQTAKVRLPR</sequence>
<dbReference type="SUPFAM" id="SSF54637">
    <property type="entry name" value="Thioesterase/thiol ester dehydrase-isomerase"/>
    <property type="match status" value="2"/>
</dbReference>
<dbReference type="RefSeq" id="WP_206559060.1">
    <property type="nucleotide sequence ID" value="NZ_JAFKCZ010000002.1"/>
</dbReference>